<dbReference type="Proteomes" id="UP001139485">
    <property type="component" value="Unassembled WGS sequence"/>
</dbReference>
<protein>
    <submittedName>
        <fullName evidence="2">Uncharacterized protein</fullName>
    </submittedName>
</protein>
<proteinExistence type="predicted"/>
<evidence type="ECO:0000313" key="3">
    <source>
        <dbReference type="Proteomes" id="UP001139485"/>
    </source>
</evidence>
<sequence>MPKTPLTTHLPARTSRGLRRGAVAAVVPLLALTALVGCSSDGEGEAGTSTAAEGSPTVDEDAIADPDVALPSVPTSSEPITTRSPVTVLDEGDGPVACLGPILSSVPPQCTGTDLAGFAFDDQPRASSTTKAGTTYGEYQLTGTWDGETYTVTEAVPAARYDGPTVPVADPSTPLRRYEDAQLTTISAELSGVPGITSTYVGASKQVVALTPWDDGTIQAYADEAYGLNVVQVVSVLVTPQS</sequence>
<dbReference type="EMBL" id="JAMOIL010000008">
    <property type="protein sequence ID" value="MCM0620091.1"/>
    <property type="molecule type" value="Genomic_DNA"/>
</dbReference>
<dbReference type="AlphaFoldDB" id="A0A9X2IDT4"/>
<name>A0A9X2IDT4_9ACTN</name>
<organism evidence="2 3">
    <name type="scientific">Nocardioides bruguierae</name>
    <dbReference type="NCBI Taxonomy" id="2945102"/>
    <lineage>
        <taxon>Bacteria</taxon>
        <taxon>Bacillati</taxon>
        <taxon>Actinomycetota</taxon>
        <taxon>Actinomycetes</taxon>
        <taxon>Propionibacteriales</taxon>
        <taxon>Nocardioidaceae</taxon>
        <taxon>Nocardioides</taxon>
    </lineage>
</organism>
<keyword evidence="3" id="KW-1185">Reference proteome</keyword>
<feature type="region of interest" description="Disordered" evidence="1">
    <location>
        <begin position="40"/>
        <end position="59"/>
    </location>
</feature>
<dbReference type="RefSeq" id="WP_250826774.1">
    <property type="nucleotide sequence ID" value="NZ_JAMOIL010000008.1"/>
</dbReference>
<gene>
    <name evidence="2" type="ORF">M8330_07260</name>
</gene>
<comment type="caution">
    <text evidence="2">The sequence shown here is derived from an EMBL/GenBank/DDBJ whole genome shotgun (WGS) entry which is preliminary data.</text>
</comment>
<evidence type="ECO:0000313" key="2">
    <source>
        <dbReference type="EMBL" id="MCM0620091.1"/>
    </source>
</evidence>
<evidence type="ECO:0000256" key="1">
    <source>
        <dbReference type="SAM" id="MobiDB-lite"/>
    </source>
</evidence>
<reference evidence="2" key="1">
    <citation type="submission" date="2022-05" db="EMBL/GenBank/DDBJ databases">
        <authorList>
            <person name="Tuo L."/>
        </authorList>
    </citation>
    <scope>NUCLEOTIDE SEQUENCE</scope>
    <source>
        <strain evidence="2">BSK12Z-4</strain>
    </source>
</reference>
<accession>A0A9X2IDT4</accession>